<dbReference type="PANTHER" id="PTHR16056">
    <property type="entry name" value="REGULATOR OF MICROTUBULE DYNAMICS PROTEIN"/>
    <property type="match status" value="1"/>
</dbReference>
<dbReference type="HOGENOM" id="CLU_050252_2_0_1"/>
<keyword evidence="9" id="KW-1185">Reference proteome</keyword>
<dbReference type="RefSeq" id="XP_022457467.1">
    <property type="nucleotide sequence ID" value="XM_022603602.1"/>
</dbReference>
<evidence type="ECO:0000259" key="7">
    <source>
        <dbReference type="Pfam" id="PF12333"/>
    </source>
</evidence>
<keyword evidence="5 6" id="KW-0539">Nucleus</keyword>
<dbReference type="InterPro" id="IPR024679">
    <property type="entry name" value="Ipi1_N"/>
</dbReference>
<dbReference type="Gene3D" id="1.25.10.10">
    <property type="entry name" value="Leucine-rich Repeat Variant"/>
    <property type="match status" value="1"/>
</dbReference>
<keyword evidence="6" id="KW-0690">Ribosome biogenesis</keyword>
<evidence type="ECO:0000256" key="4">
    <source>
        <dbReference type="ARBA" id="ARBA00011141"/>
    </source>
</evidence>
<reference evidence="8" key="1">
    <citation type="submission" date="2013-12" db="EMBL/GenBank/DDBJ databases">
        <authorList>
            <person name="Genoscope - CEA"/>
        </authorList>
    </citation>
    <scope>NUCLEOTIDE SEQUENCE</scope>
    <source>
        <strain evidence="8">CBS 1993</strain>
    </source>
</reference>
<dbReference type="GeneID" id="34518855"/>
<dbReference type="InterPro" id="IPR016024">
    <property type="entry name" value="ARM-type_fold"/>
</dbReference>
<dbReference type="GO" id="GO:0003682">
    <property type="term" value="F:chromatin binding"/>
    <property type="evidence" value="ECO:0007669"/>
    <property type="project" value="EnsemblFungi"/>
</dbReference>
<comment type="similarity">
    <text evidence="3 6">Belongs to the IPI1/TEX10 family.</text>
</comment>
<dbReference type="InterPro" id="IPR011989">
    <property type="entry name" value="ARM-like"/>
</dbReference>
<feature type="domain" description="Pre-rRNA-processing protein Ipi1 N-terminal" evidence="7">
    <location>
        <begin position="127"/>
        <end position="227"/>
    </location>
</feature>
<evidence type="ECO:0000256" key="6">
    <source>
        <dbReference type="RuleBase" id="RU368021"/>
    </source>
</evidence>
<dbReference type="OrthoDB" id="361362at2759"/>
<evidence type="ECO:0000256" key="5">
    <source>
        <dbReference type="ARBA" id="ARBA00023242"/>
    </source>
</evidence>
<dbReference type="GO" id="GO:0006267">
    <property type="term" value="P:pre-replicative complex assembly involved in nuclear cell cycle DNA replication"/>
    <property type="evidence" value="ECO:0007669"/>
    <property type="project" value="EnsemblFungi"/>
</dbReference>
<dbReference type="GO" id="GO:0005654">
    <property type="term" value="C:nucleoplasm"/>
    <property type="evidence" value="ECO:0007669"/>
    <property type="project" value="EnsemblFungi"/>
</dbReference>
<protein>
    <recommendedName>
        <fullName evidence="6">Pre-rRNA-processing protein</fullName>
    </recommendedName>
</protein>
<evidence type="ECO:0000313" key="9">
    <source>
        <dbReference type="Proteomes" id="UP000019384"/>
    </source>
</evidence>
<keyword evidence="6" id="KW-0698">rRNA processing</keyword>
<dbReference type="SUPFAM" id="SSF48371">
    <property type="entry name" value="ARM repeat"/>
    <property type="match status" value="1"/>
</dbReference>
<dbReference type="AlphaFoldDB" id="W6MU63"/>
<organism evidence="8 9">
    <name type="scientific">Kuraishia capsulata CBS 1993</name>
    <dbReference type="NCBI Taxonomy" id="1382522"/>
    <lineage>
        <taxon>Eukaryota</taxon>
        <taxon>Fungi</taxon>
        <taxon>Dikarya</taxon>
        <taxon>Ascomycota</taxon>
        <taxon>Saccharomycotina</taxon>
        <taxon>Pichiomycetes</taxon>
        <taxon>Pichiales</taxon>
        <taxon>Pichiaceae</taxon>
        <taxon>Kuraishia</taxon>
    </lineage>
</organism>
<dbReference type="GO" id="GO:0005829">
    <property type="term" value="C:cytosol"/>
    <property type="evidence" value="ECO:0007669"/>
    <property type="project" value="EnsemblFungi"/>
</dbReference>
<comment type="subcellular location">
    <subcellularLocation>
        <location evidence="2 6">Nucleus</location>
    </subcellularLocation>
</comment>
<sequence>MAKKKTEKQKDFQKAKLRVGKTAAKPSNYTDTSFKAKIISLPSQSLLRQSQSVDDDIHRYVSLLKHHSSTTRKEALIHLQTHLPSNPSIYKDLVSGITPLILDQSKSVREALQSLLKAICQSQRGIMELHLGSILLFVHSAMTHISPEIRRDSTKFLQVLLENSSDALVRADFVKSLKCFCQLLNWALLDTKKSISLAITTASTGGIRSKLDDSSRASHLKVLANFLHFGLLRETVTGDADEAAATFHPLMSRYMIPSVSQPYSHLKLFERDSSVLTNVKIVSVVDNTDKTSLNLEGITTEDVGTRRKVFSEIFAPIMKKELANCLKEGGAVGKEAKMINDILQQVQAKQEEE</sequence>
<dbReference type="Proteomes" id="UP000019384">
    <property type="component" value="Unassembled WGS sequence"/>
</dbReference>
<name>W6MU63_9ASCO</name>
<evidence type="ECO:0000256" key="1">
    <source>
        <dbReference type="ARBA" id="ARBA00002355"/>
    </source>
</evidence>
<dbReference type="PANTHER" id="PTHR16056:SF2">
    <property type="entry name" value="TESTIS-EXPRESSED PROTEIN 10"/>
    <property type="match status" value="1"/>
</dbReference>
<dbReference type="GO" id="GO:0030174">
    <property type="term" value="P:regulation of DNA-templated DNA replication initiation"/>
    <property type="evidence" value="ECO:0007669"/>
    <property type="project" value="EnsemblFungi"/>
</dbReference>
<comment type="subunit">
    <text evidence="4">Component of the RIX1 complex, composed of IPI1, RIX1/IPI2 and IPI3 in a 1:2:2 stoichiometry. The complex interacts (via RIX1) with MDN1 (via its hexameric AAA ATPase ring) and the pre-60S ribosome particles.</text>
</comment>
<gene>
    <name evidence="8" type="ORF">KUCA_T00001425001</name>
</gene>
<evidence type="ECO:0000256" key="2">
    <source>
        <dbReference type="ARBA" id="ARBA00004123"/>
    </source>
</evidence>
<dbReference type="GO" id="GO:0000463">
    <property type="term" value="P:maturation of LSU-rRNA from tricistronic rRNA transcript (SSU-rRNA, 5.8S rRNA, LSU-rRNA)"/>
    <property type="evidence" value="ECO:0007669"/>
    <property type="project" value="EnsemblFungi"/>
</dbReference>
<dbReference type="Pfam" id="PF12333">
    <property type="entry name" value="Ipi1_N"/>
    <property type="match status" value="1"/>
</dbReference>
<reference evidence="8" key="2">
    <citation type="submission" date="2014-02" db="EMBL/GenBank/DDBJ databases">
        <title>Complete DNA sequence of /Kuraishia capsulata/ illustrates novel genomic features among budding yeasts (/Saccharomycotina/).</title>
        <authorList>
            <person name="Morales L."/>
            <person name="Noel B."/>
            <person name="Porcel B."/>
            <person name="Marcet-Houben M."/>
            <person name="Hullo M-F."/>
            <person name="Sacerdot C."/>
            <person name="Tekaia F."/>
            <person name="Leh-Louis V."/>
            <person name="Despons L."/>
            <person name="Khanna V."/>
            <person name="Aury J-M."/>
            <person name="Barbe V."/>
            <person name="Couloux A."/>
            <person name="Labadie K."/>
            <person name="Pelletier E."/>
            <person name="Souciet J-L."/>
            <person name="Boekhout T."/>
            <person name="Gabaldon T."/>
            <person name="Wincker P."/>
            <person name="Dujon B."/>
        </authorList>
    </citation>
    <scope>NUCLEOTIDE SEQUENCE</scope>
    <source>
        <strain evidence="8">CBS 1993</strain>
    </source>
</reference>
<dbReference type="STRING" id="1382522.W6MU63"/>
<dbReference type="GO" id="GO:0120330">
    <property type="term" value="C:rixosome complex"/>
    <property type="evidence" value="ECO:0007669"/>
    <property type="project" value="UniProtKB-UniRule"/>
</dbReference>
<comment type="function">
    <text evidence="1 6">Component of the RIX1 complex required for processing of ITS2 sequences from 35S pre-rRNA.</text>
</comment>
<accession>W6MU63</accession>
<dbReference type="EMBL" id="HG793126">
    <property type="protein sequence ID" value="CDK25455.1"/>
    <property type="molecule type" value="Genomic_DNA"/>
</dbReference>
<evidence type="ECO:0000313" key="8">
    <source>
        <dbReference type="EMBL" id="CDK25455.1"/>
    </source>
</evidence>
<proteinExistence type="inferred from homology"/>
<evidence type="ECO:0000256" key="3">
    <source>
        <dbReference type="ARBA" id="ARBA00006427"/>
    </source>
</evidence>
<dbReference type="GO" id="GO:0000027">
    <property type="term" value="P:ribosomal large subunit assembly"/>
    <property type="evidence" value="ECO:0007669"/>
    <property type="project" value="EnsemblFungi"/>
</dbReference>